<feature type="transmembrane region" description="Helical" evidence="1">
    <location>
        <begin position="35"/>
        <end position="53"/>
    </location>
</feature>
<name>A0A656ARE5_VIBCL</name>
<sequence>MVKLTLSIVCVHSPLNLLRKKSVDSLVGLALVYPVPSWPFTALWVAGLSVFYWEP</sequence>
<dbReference type="AlphaFoldDB" id="A0A656ARE5"/>
<gene>
    <name evidence="2" type="ORF">ERS013200_03800</name>
</gene>
<keyword evidence="1" id="KW-0472">Membrane</keyword>
<evidence type="ECO:0000313" key="2">
    <source>
        <dbReference type="EMBL" id="CSD29032.1"/>
    </source>
</evidence>
<evidence type="ECO:0000256" key="1">
    <source>
        <dbReference type="SAM" id="Phobius"/>
    </source>
</evidence>
<evidence type="ECO:0000313" key="3">
    <source>
        <dbReference type="Proteomes" id="UP000041770"/>
    </source>
</evidence>
<accession>A0A656ARE5</accession>
<protein>
    <submittedName>
        <fullName evidence="2">Uncharacterized protein</fullName>
    </submittedName>
</protein>
<reference evidence="2 3" key="1">
    <citation type="submission" date="2015-07" db="EMBL/GenBank/DDBJ databases">
        <authorList>
            <consortium name="Pathogen Informatics"/>
        </authorList>
    </citation>
    <scope>NUCLEOTIDE SEQUENCE [LARGE SCALE GENOMIC DNA]</scope>
    <source>
        <strain evidence="2 3">A316</strain>
    </source>
</reference>
<proteinExistence type="predicted"/>
<keyword evidence="1" id="KW-0812">Transmembrane</keyword>
<keyword evidence="1" id="KW-1133">Transmembrane helix</keyword>
<organism evidence="2 3">
    <name type="scientific">Vibrio cholerae</name>
    <dbReference type="NCBI Taxonomy" id="666"/>
    <lineage>
        <taxon>Bacteria</taxon>
        <taxon>Pseudomonadati</taxon>
        <taxon>Pseudomonadota</taxon>
        <taxon>Gammaproteobacteria</taxon>
        <taxon>Vibrionales</taxon>
        <taxon>Vibrionaceae</taxon>
        <taxon>Vibrio</taxon>
    </lineage>
</organism>
<dbReference type="Proteomes" id="UP000041770">
    <property type="component" value="Unassembled WGS sequence"/>
</dbReference>
<dbReference type="EMBL" id="CWQY01000045">
    <property type="protein sequence ID" value="CSD29032.1"/>
    <property type="molecule type" value="Genomic_DNA"/>
</dbReference>